<dbReference type="OrthoDB" id="10249572at2759"/>
<dbReference type="RefSeq" id="XP_023174347.1">
    <property type="nucleotide sequence ID" value="XM_023318579.2"/>
</dbReference>
<dbReference type="Proteomes" id="UP000504633">
    <property type="component" value="Unplaced"/>
</dbReference>
<organism evidence="2 3">
    <name type="scientific">Drosophila hydei</name>
    <name type="common">Fruit fly</name>
    <dbReference type="NCBI Taxonomy" id="7224"/>
    <lineage>
        <taxon>Eukaryota</taxon>
        <taxon>Metazoa</taxon>
        <taxon>Ecdysozoa</taxon>
        <taxon>Arthropoda</taxon>
        <taxon>Hexapoda</taxon>
        <taxon>Insecta</taxon>
        <taxon>Pterygota</taxon>
        <taxon>Neoptera</taxon>
        <taxon>Endopterygota</taxon>
        <taxon>Diptera</taxon>
        <taxon>Brachycera</taxon>
        <taxon>Muscomorpha</taxon>
        <taxon>Ephydroidea</taxon>
        <taxon>Drosophilidae</taxon>
        <taxon>Drosophila</taxon>
    </lineage>
</organism>
<dbReference type="AlphaFoldDB" id="A0A6J1M5E7"/>
<dbReference type="GeneID" id="111601800"/>
<proteinExistence type="predicted"/>
<feature type="compositionally biased region" description="Pro residues" evidence="1">
    <location>
        <begin position="32"/>
        <end position="45"/>
    </location>
</feature>
<keyword evidence="2" id="KW-1185">Reference proteome</keyword>
<feature type="compositionally biased region" description="Polar residues" evidence="1">
    <location>
        <begin position="288"/>
        <end position="303"/>
    </location>
</feature>
<feature type="region of interest" description="Disordered" evidence="1">
    <location>
        <begin position="175"/>
        <end position="239"/>
    </location>
</feature>
<evidence type="ECO:0000256" key="1">
    <source>
        <dbReference type="SAM" id="MobiDB-lite"/>
    </source>
</evidence>
<name>A0A6J1M5E7_DROHY</name>
<accession>A0A6J1M5E7</accession>
<feature type="compositionally biased region" description="Low complexity" evidence="1">
    <location>
        <begin position="46"/>
        <end position="74"/>
    </location>
</feature>
<feature type="compositionally biased region" description="Low complexity" evidence="1">
    <location>
        <begin position="1"/>
        <end position="30"/>
    </location>
</feature>
<reference evidence="3" key="1">
    <citation type="submission" date="2025-08" db="UniProtKB">
        <authorList>
            <consortium name="RefSeq"/>
        </authorList>
    </citation>
    <scope>IDENTIFICATION</scope>
    <source>
        <strain evidence="3">15085-1641.00</strain>
        <tissue evidence="3">Whole body</tissue>
    </source>
</reference>
<evidence type="ECO:0000313" key="2">
    <source>
        <dbReference type="Proteomes" id="UP000504633"/>
    </source>
</evidence>
<dbReference type="KEGG" id="dhe:111601800"/>
<feature type="region of interest" description="Disordered" evidence="1">
    <location>
        <begin position="1"/>
        <end position="86"/>
    </location>
</feature>
<feature type="compositionally biased region" description="Polar residues" evidence="1">
    <location>
        <begin position="175"/>
        <end position="206"/>
    </location>
</feature>
<gene>
    <name evidence="3" type="primary">LOC111601800</name>
</gene>
<protein>
    <submittedName>
        <fullName evidence="3">Synapsin-like</fullName>
    </submittedName>
</protein>
<evidence type="ECO:0000313" key="3">
    <source>
        <dbReference type="RefSeq" id="XP_023174347.1"/>
    </source>
</evidence>
<feature type="region of interest" description="Disordered" evidence="1">
    <location>
        <begin position="287"/>
        <end position="317"/>
    </location>
</feature>
<sequence>MGAASNTTSSSSSISSSSISSRINRNGNNIKSPPPPAGPPPPPPNVTTNANINTNTNSSSVSASAYRSSFSSSLSKDKTSYGNYDSTSSIETITRMDTNTTNTAAIATGAGASEASGITAITTGAVGTANAITSSASNNDWRSAIGIRSASVYSAPAAVTTAALPGDTSGYDSNSLASQAGYNNPSDLPSYTRPSYSRSESNASKQSDLDIIFGDGKTTTSSPGNGKYTRSGGSISDADMIFGGPPSNYKTDRFGAAKSMSMSSSGVGASSNSYKIYEGIQNAAFSDFSDTGSVSSVNSTSRRWNAKPEEEDELDLK</sequence>